<feature type="transmembrane region" description="Helical" evidence="2">
    <location>
        <begin position="153"/>
        <end position="179"/>
    </location>
</feature>
<feature type="compositionally biased region" description="Low complexity" evidence="1">
    <location>
        <begin position="410"/>
        <end position="421"/>
    </location>
</feature>
<evidence type="ECO:0000313" key="5">
    <source>
        <dbReference type="Proteomes" id="UP000011732"/>
    </source>
</evidence>
<evidence type="ECO:0000256" key="3">
    <source>
        <dbReference type="SAM" id="SignalP"/>
    </source>
</evidence>
<feature type="chain" id="PRO_5004032528" description="Integral membrane protein" evidence="3">
    <location>
        <begin position="30"/>
        <end position="442"/>
    </location>
</feature>
<proteinExistence type="predicted"/>
<keyword evidence="2" id="KW-0812">Transmembrane</keyword>
<sequence length="442" mass="44833">MRASRFLKLTTAVAAVQGAVLLFAGRAAAAPTPTPTPTGSNDPCDLIRGPAKDYCERGEGGSGGGGGERSTFNDPTSALDPLASLARGCADAASWTVKQLSAAVEDTAKVDFTNDTFLQQYAVVFAASTILTLLLWLLAVAKRAVRGVPLTTALSEAIGFLWLTVLASAFTPLILYTVVSATDGVTDVLAKATGDQTDTFFGTFSAALEKGNDIGGGPIMLIVVSLVSILAAGVLWLELVIRAALLYVGALLGTVVYAGLVDKNLWGHVRRWAGIMIAVIMVKPVIVIVLGLAGALSADDGPDAFSAVVSGLAIILLAIFASAMIYRFVPGFGDEIAGSRNNRIMQGAEGKAAAVISSPATLVAQGIKTHSTRADNHGGGQSSAPRPANPASGGVAAHSSRPSGGGGSGSSAAPAPRSASPVNTPHAGTRNSSTNRNGGEGR</sequence>
<dbReference type="RefSeq" id="WP_006136299.1">
    <property type="nucleotide sequence ID" value="NZ_AOHP01000158.1"/>
</dbReference>
<feature type="transmembrane region" description="Helical" evidence="2">
    <location>
        <begin position="305"/>
        <end position="326"/>
    </location>
</feature>
<reference evidence="4 5" key="1">
    <citation type="journal article" date="2013" name="Genome Announc.">
        <title>Draft Genome Sequence of Streptomyces gancidicus Strain BKS 13-15.</title>
        <authorList>
            <person name="Kumar S."/>
            <person name="Kaur N."/>
            <person name="Singh N.K."/>
            <person name="Raghava G.P."/>
            <person name="Mayilraj S."/>
        </authorList>
    </citation>
    <scope>NUCLEOTIDE SEQUENCE [LARGE SCALE GENOMIC DNA]</scope>
    <source>
        <strain evidence="4 5">BKS 13-15</strain>
    </source>
</reference>
<gene>
    <name evidence="4" type="ORF">H114_30422</name>
</gene>
<feature type="transmembrane region" description="Helical" evidence="2">
    <location>
        <begin position="244"/>
        <end position="260"/>
    </location>
</feature>
<evidence type="ECO:0008006" key="6">
    <source>
        <dbReference type="Google" id="ProtNLM"/>
    </source>
</evidence>
<dbReference type="AlphaFoldDB" id="M3DMC4"/>
<feature type="transmembrane region" description="Helical" evidence="2">
    <location>
        <begin position="121"/>
        <end position="141"/>
    </location>
</feature>
<keyword evidence="2" id="KW-0472">Membrane</keyword>
<dbReference type="Proteomes" id="UP000011732">
    <property type="component" value="Unassembled WGS sequence"/>
</dbReference>
<evidence type="ECO:0000256" key="2">
    <source>
        <dbReference type="SAM" id="Phobius"/>
    </source>
</evidence>
<organism evidence="4 5">
    <name type="scientific">Streptomyces gancidicus BKS 13-15</name>
    <dbReference type="NCBI Taxonomy" id="1284664"/>
    <lineage>
        <taxon>Bacteria</taxon>
        <taxon>Bacillati</taxon>
        <taxon>Actinomycetota</taxon>
        <taxon>Actinomycetes</taxon>
        <taxon>Kitasatosporales</taxon>
        <taxon>Streptomycetaceae</taxon>
        <taxon>Streptomyces</taxon>
        <taxon>Streptomyces pseudogriseolus group</taxon>
    </lineage>
</organism>
<evidence type="ECO:0000256" key="1">
    <source>
        <dbReference type="SAM" id="MobiDB-lite"/>
    </source>
</evidence>
<dbReference type="EMBL" id="AOHP01000158">
    <property type="protein sequence ID" value="EMF22381.1"/>
    <property type="molecule type" value="Genomic_DNA"/>
</dbReference>
<evidence type="ECO:0000313" key="4">
    <source>
        <dbReference type="EMBL" id="EMF22381.1"/>
    </source>
</evidence>
<feature type="compositionally biased region" description="Polar residues" evidence="1">
    <location>
        <begin position="429"/>
        <end position="442"/>
    </location>
</feature>
<feature type="transmembrane region" description="Helical" evidence="2">
    <location>
        <begin position="272"/>
        <end position="293"/>
    </location>
</feature>
<dbReference type="OrthoDB" id="3851355at2"/>
<keyword evidence="5" id="KW-1185">Reference proteome</keyword>
<feature type="transmembrane region" description="Helical" evidence="2">
    <location>
        <begin position="219"/>
        <end position="237"/>
    </location>
</feature>
<accession>M3DMC4</accession>
<feature type="signal peptide" evidence="3">
    <location>
        <begin position="1"/>
        <end position="29"/>
    </location>
</feature>
<protein>
    <recommendedName>
        <fullName evidence="6">Integral membrane protein</fullName>
    </recommendedName>
</protein>
<keyword evidence="2" id="KW-1133">Transmembrane helix</keyword>
<keyword evidence="3" id="KW-0732">Signal</keyword>
<dbReference type="PATRIC" id="fig|1284664.3.peg.6083"/>
<name>M3DMC4_STREZ</name>
<comment type="caution">
    <text evidence="4">The sequence shown here is derived from an EMBL/GenBank/DDBJ whole genome shotgun (WGS) entry which is preliminary data.</text>
</comment>
<feature type="region of interest" description="Disordered" evidence="1">
    <location>
        <begin position="370"/>
        <end position="442"/>
    </location>
</feature>